<feature type="compositionally biased region" description="Pro residues" evidence="1">
    <location>
        <begin position="277"/>
        <end position="287"/>
    </location>
</feature>
<evidence type="ECO:0000313" key="3">
    <source>
        <dbReference type="EMBL" id="KAJ1346344.1"/>
    </source>
</evidence>
<feature type="compositionally biased region" description="Polar residues" evidence="1">
    <location>
        <begin position="255"/>
        <end position="276"/>
    </location>
</feature>
<name>A0AAD5QEA3_PARTN</name>
<organism evidence="3 4">
    <name type="scientific">Parelaphostrongylus tenuis</name>
    <name type="common">Meningeal worm</name>
    <dbReference type="NCBI Taxonomy" id="148309"/>
    <lineage>
        <taxon>Eukaryota</taxon>
        <taxon>Metazoa</taxon>
        <taxon>Ecdysozoa</taxon>
        <taxon>Nematoda</taxon>
        <taxon>Chromadorea</taxon>
        <taxon>Rhabditida</taxon>
        <taxon>Rhabditina</taxon>
        <taxon>Rhabditomorpha</taxon>
        <taxon>Strongyloidea</taxon>
        <taxon>Metastrongylidae</taxon>
        <taxon>Parelaphostrongylus</taxon>
    </lineage>
</organism>
<feature type="region of interest" description="Disordered" evidence="1">
    <location>
        <begin position="236"/>
        <end position="287"/>
    </location>
</feature>
<keyword evidence="4" id="KW-1185">Reference proteome</keyword>
<evidence type="ECO:0000256" key="2">
    <source>
        <dbReference type="SAM" id="Phobius"/>
    </source>
</evidence>
<evidence type="ECO:0000256" key="1">
    <source>
        <dbReference type="SAM" id="MobiDB-lite"/>
    </source>
</evidence>
<protein>
    <submittedName>
        <fullName evidence="3">Uncharacterized protein</fullName>
    </submittedName>
</protein>
<keyword evidence="2" id="KW-0812">Transmembrane</keyword>
<comment type="caution">
    <text evidence="3">The sequence shown here is derived from an EMBL/GenBank/DDBJ whole genome shotgun (WGS) entry which is preliminary data.</text>
</comment>
<gene>
    <name evidence="3" type="ORF">KIN20_001109</name>
</gene>
<feature type="compositionally biased region" description="Polar residues" evidence="1">
    <location>
        <begin position="168"/>
        <end position="192"/>
    </location>
</feature>
<feature type="compositionally biased region" description="Polar residues" evidence="1">
    <location>
        <begin position="206"/>
        <end position="217"/>
    </location>
</feature>
<reference evidence="3" key="1">
    <citation type="submission" date="2021-06" db="EMBL/GenBank/DDBJ databases">
        <title>Parelaphostrongylus tenuis whole genome reference sequence.</title>
        <authorList>
            <person name="Garwood T.J."/>
            <person name="Larsen P.A."/>
            <person name="Fountain-Jones N.M."/>
            <person name="Garbe J.R."/>
            <person name="Macchietto M.G."/>
            <person name="Kania S.A."/>
            <person name="Gerhold R.W."/>
            <person name="Richards J.E."/>
            <person name="Wolf T.M."/>
        </authorList>
    </citation>
    <scope>NUCLEOTIDE SEQUENCE</scope>
    <source>
        <strain evidence="3">MNPRO001-30</strain>
        <tissue evidence="3">Meninges</tissue>
    </source>
</reference>
<dbReference type="AlphaFoldDB" id="A0AAD5QEA3"/>
<evidence type="ECO:0000313" key="4">
    <source>
        <dbReference type="Proteomes" id="UP001196413"/>
    </source>
</evidence>
<keyword evidence="2" id="KW-0472">Membrane</keyword>
<feature type="transmembrane region" description="Helical" evidence="2">
    <location>
        <begin position="15"/>
        <end position="38"/>
    </location>
</feature>
<sequence length="287" mass="30945">MKQAQLSNAAETSRITALTVISIATVLLAMFTFIACYIDFGNIRHEIGQLYDDEQPQSIRRKSFERIRSAEKERTSLVEEDSQSQESTRAVKVTDLAADVTNITKMAAAPPRLDTQAKQARIIEAPAIHETLEGIADKDLRSEGSPVGSPRRLKYPPHVAPIIEESQTEVSTTMHTPGLSNKSVYQEGSATSKARAPNLTAKGTFPTDQSVATTAKPESSALREDLVDSSYAAEHSATKTTVVTKAESVKIASSKGATTDKQVSGSTAASPSQPSNKPEPPTPYKRM</sequence>
<accession>A0AAD5QEA3</accession>
<proteinExistence type="predicted"/>
<dbReference type="Proteomes" id="UP001196413">
    <property type="component" value="Unassembled WGS sequence"/>
</dbReference>
<keyword evidence="2" id="KW-1133">Transmembrane helix</keyword>
<dbReference type="EMBL" id="JAHQIW010000160">
    <property type="protein sequence ID" value="KAJ1346344.1"/>
    <property type="molecule type" value="Genomic_DNA"/>
</dbReference>
<feature type="region of interest" description="Disordered" evidence="1">
    <location>
        <begin position="168"/>
        <end position="221"/>
    </location>
</feature>